<feature type="region of interest" description="Disordered" evidence="1">
    <location>
        <begin position="110"/>
        <end position="144"/>
    </location>
</feature>
<feature type="compositionally biased region" description="Polar residues" evidence="1">
    <location>
        <begin position="119"/>
        <end position="133"/>
    </location>
</feature>
<evidence type="ECO:0000313" key="2">
    <source>
        <dbReference type="EMBL" id="RZB65405.1"/>
    </source>
</evidence>
<accession>A0A445GVS3</accession>
<organism evidence="2 3">
    <name type="scientific">Glycine soja</name>
    <name type="common">Wild soybean</name>
    <dbReference type="NCBI Taxonomy" id="3848"/>
    <lineage>
        <taxon>Eukaryota</taxon>
        <taxon>Viridiplantae</taxon>
        <taxon>Streptophyta</taxon>
        <taxon>Embryophyta</taxon>
        <taxon>Tracheophyta</taxon>
        <taxon>Spermatophyta</taxon>
        <taxon>Magnoliopsida</taxon>
        <taxon>eudicotyledons</taxon>
        <taxon>Gunneridae</taxon>
        <taxon>Pentapetalae</taxon>
        <taxon>rosids</taxon>
        <taxon>fabids</taxon>
        <taxon>Fabales</taxon>
        <taxon>Fabaceae</taxon>
        <taxon>Papilionoideae</taxon>
        <taxon>50 kb inversion clade</taxon>
        <taxon>NPAAA clade</taxon>
        <taxon>indigoferoid/millettioid clade</taxon>
        <taxon>Phaseoleae</taxon>
        <taxon>Glycine</taxon>
        <taxon>Glycine subgen. Soja</taxon>
    </lineage>
</organism>
<comment type="caution">
    <text evidence="2">The sequence shown here is derived from an EMBL/GenBank/DDBJ whole genome shotgun (WGS) entry which is preliminary data.</text>
</comment>
<protein>
    <submittedName>
        <fullName evidence="2">Uncharacterized protein</fullName>
    </submittedName>
</protein>
<dbReference type="EMBL" id="QZWG01000015">
    <property type="protein sequence ID" value="RZB65405.1"/>
    <property type="molecule type" value="Genomic_DNA"/>
</dbReference>
<gene>
    <name evidence="2" type="ORF">D0Y65_041456</name>
</gene>
<evidence type="ECO:0000313" key="3">
    <source>
        <dbReference type="Proteomes" id="UP000289340"/>
    </source>
</evidence>
<dbReference type="Proteomes" id="UP000289340">
    <property type="component" value="Chromosome 15"/>
</dbReference>
<dbReference type="AlphaFoldDB" id="A0A445GVS3"/>
<evidence type="ECO:0000256" key="1">
    <source>
        <dbReference type="SAM" id="MobiDB-lite"/>
    </source>
</evidence>
<name>A0A445GVS3_GLYSO</name>
<keyword evidence="3" id="KW-1185">Reference proteome</keyword>
<proteinExistence type="predicted"/>
<reference evidence="2 3" key="1">
    <citation type="submission" date="2018-09" db="EMBL/GenBank/DDBJ databases">
        <title>A high-quality reference genome of wild soybean provides a powerful tool to mine soybean genomes.</title>
        <authorList>
            <person name="Xie M."/>
            <person name="Chung C.Y.L."/>
            <person name="Li M.-W."/>
            <person name="Wong F.-L."/>
            <person name="Chan T.-F."/>
            <person name="Lam H.-M."/>
        </authorList>
    </citation>
    <scope>NUCLEOTIDE SEQUENCE [LARGE SCALE GENOMIC DNA]</scope>
    <source>
        <strain evidence="3">cv. W05</strain>
        <tissue evidence="2">Hypocotyl of etiolated seedlings</tissue>
    </source>
</reference>
<sequence length="236" mass="25677">MTLEPKNNVGENNGGTQYLPKRGHSISLISCATLLNKFSSFNFSFLSVIAFFSFNANSAFGSGSKFSWLSSTAPTTSIWCLSGSGKISIEARGWGLKSTKVVSASCRGDNGKCDRDVSGRSTSHRSGPTTADPSSFPAIPPSDEKNEIENEAIDDNVDLQEVISKGSLDFDKWTLLISEIEKGMVLMLLVRPLSSTRSSLERSLLQFLLLGSMLRLEYKNTSVTVWDVGGQDKKRS</sequence>